<name>A0ABQ5JI40_9LACO</name>
<reference evidence="7" key="1">
    <citation type="journal article" date="2022" name="Int. J. Syst. Evol. Microbiol.">
        <title>A novel species of lactic acid bacteria, Ligilactobacillus pabuli sp. nov., isolated from alfalfa silage.</title>
        <authorList>
            <person name="Tohno M."/>
            <person name="Tanizawa Y."/>
            <person name="Sawada H."/>
            <person name="Sakamoto M."/>
            <person name="Ohkuma M."/>
            <person name="Kobayashi H."/>
        </authorList>
    </citation>
    <scope>NUCLEOTIDE SEQUENCE</scope>
    <source>
        <strain evidence="7">AF129</strain>
    </source>
</reference>
<comment type="similarity">
    <text evidence="5">Belongs to the Prp family.</text>
</comment>
<keyword evidence="3" id="KW-0378">Hydrolase</keyword>
<dbReference type="Pfam" id="PF04327">
    <property type="entry name" value="Peptidase_Prp"/>
    <property type="match status" value="1"/>
</dbReference>
<comment type="caution">
    <text evidence="7">The sequence shown here is derived from an EMBL/GenBank/DDBJ whole genome shotgun (WGS) entry which is preliminary data.</text>
</comment>
<dbReference type="CDD" id="cd16332">
    <property type="entry name" value="Prp-like"/>
    <property type="match status" value="1"/>
</dbReference>
<dbReference type="SUPFAM" id="SSF118010">
    <property type="entry name" value="TM1457-like"/>
    <property type="match status" value="1"/>
</dbReference>
<evidence type="ECO:0000256" key="5">
    <source>
        <dbReference type="ARBA" id="ARBA00044503"/>
    </source>
</evidence>
<keyword evidence="4" id="KW-0788">Thiol protease</keyword>
<evidence type="ECO:0000313" key="8">
    <source>
        <dbReference type="Proteomes" id="UP001055149"/>
    </source>
</evidence>
<dbReference type="PANTHER" id="PTHR39178">
    <property type="entry name" value="HYPOTHETICAL RIBOSOME-ASSOCIATED PROTEIN"/>
    <property type="match status" value="1"/>
</dbReference>
<dbReference type="Gene3D" id="3.30.70.1490">
    <property type="entry name" value="Cysteine protease Prp"/>
    <property type="match status" value="1"/>
</dbReference>
<keyword evidence="2" id="KW-0645">Protease</keyword>
<dbReference type="EMBL" id="BQXH01000001">
    <property type="protein sequence ID" value="GKS80351.1"/>
    <property type="molecule type" value="Genomic_DNA"/>
</dbReference>
<protein>
    <recommendedName>
        <fullName evidence="6">Ribosomal processing cysteine protease Prp</fullName>
    </recommendedName>
</protein>
<evidence type="ECO:0000256" key="3">
    <source>
        <dbReference type="ARBA" id="ARBA00022801"/>
    </source>
</evidence>
<dbReference type="PANTHER" id="PTHR39178:SF1">
    <property type="entry name" value="RIBOSOMAL-PROCESSING CYSTEINE PROTEASE PRP"/>
    <property type="match status" value="1"/>
</dbReference>
<keyword evidence="8" id="KW-1185">Reference proteome</keyword>
<organism evidence="7 8">
    <name type="scientific">Ligilactobacillus pabuli</name>
    <dbReference type="NCBI Taxonomy" id="2886039"/>
    <lineage>
        <taxon>Bacteria</taxon>
        <taxon>Bacillati</taxon>
        <taxon>Bacillota</taxon>
        <taxon>Bacilli</taxon>
        <taxon>Lactobacillales</taxon>
        <taxon>Lactobacillaceae</taxon>
        <taxon>Ligilactobacillus</taxon>
    </lineage>
</organism>
<dbReference type="InterPro" id="IPR007422">
    <property type="entry name" value="Peptidase_Prp"/>
</dbReference>
<evidence type="ECO:0000313" key="7">
    <source>
        <dbReference type="EMBL" id="GKS80351.1"/>
    </source>
</evidence>
<evidence type="ECO:0000256" key="4">
    <source>
        <dbReference type="ARBA" id="ARBA00022807"/>
    </source>
</evidence>
<evidence type="ECO:0000256" key="1">
    <source>
        <dbReference type="ARBA" id="ARBA00022517"/>
    </source>
</evidence>
<evidence type="ECO:0000256" key="6">
    <source>
        <dbReference type="ARBA" id="ARBA00044538"/>
    </source>
</evidence>
<proteinExistence type="inferred from homology"/>
<keyword evidence="1" id="KW-0690">Ribosome biogenesis</keyword>
<evidence type="ECO:0000256" key="2">
    <source>
        <dbReference type="ARBA" id="ARBA00022670"/>
    </source>
</evidence>
<sequence>MIKTHFLSENDIVCGYLLQGHADSGEYGYDIVCAAVSVLAINTVNSLEQLALVQPQVVSDDENGGYLKVTLSQADAKKPAAQLLLNSFELGIRSIIDNYQEYITIED</sequence>
<gene>
    <name evidence="7" type="ORF">LPAF129_00360</name>
</gene>
<dbReference type="RefSeq" id="WP_244053794.1">
    <property type="nucleotide sequence ID" value="NZ_BQXH01000001.1"/>
</dbReference>
<dbReference type="Proteomes" id="UP001055149">
    <property type="component" value="Unassembled WGS sequence"/>
</dbReference>
<dbReference type="InterPro" id="IPR036764">
    <property type="entry name" value="Peptidase_Prp_sf"/>
</dbReference>
<accession>A0ABQ5JI40</accession>